<dbReference type="Pfam" id="PF01740">
    <property type="entry name" value="STAS"/>
    <property type="match status" value="1"/>
</dbReference>
<feature type="transmembrane region" description="Helical" evidence="6">
    <location>
        <begin position="155"/>
        <end position="175"/>
    </location>
</feature>
<dbReference type="Proteomes" id="UP000823405">
    <property type="component" value="Unassembled WGS sequence"/>
</dbReference>
<dbReference type="GO" id="GO:0016020">
    <property type="term" value="C:membrane"/>
    <property type="evidence" value="ECO:0007669"/>
    <property type="project" value="UniProtKB-SubCell"/>
</dbReference>
<dbReference type="EMBL" id="JAAAIN010000815">
    <property type="protein sequence ID" value="KAG0310612.1"/>
    <property type="molecule type" value="Genomic_DNA"/>
</dbReference>
<organism evidence="8 9">
    <name type="scientific">Linnemannia gamsii</name>
    <dbReference type="NCBI Taxonomy" id="64522"/>
    <lineage>
        <taxon>Eukaryota</taxon>
        <taxon>Fungi</taxon>
        <taxon>Fungi incertae sedis</taxon>
        <taxon>Mucoromycota</taxon>
        <taxon>Mortierellomycotina</taxon>
        <taxon>Mortierellomycetes</taxon>
        <taxon>Mortierellales</taxon>
        <taxon>Mortierellaceae</taxon>
        <taxon>Linnemannia</taxon>
    </lineage>
</organism>
<dbReference type="OrthoDB" id="288203at2759"/>
<dbReference type="NCBIfam" id="TIGR00815">
    <property type="entry name" value="sulP"/>
    <property type="match status" value="1"/>
</dbReference>
<reference evidence="8" key="1">
    <citation type="journal article" date="2020" name="Fungal Divers.">
        <title>Resolving the Mortierellaceae phylogeny through synthesis of multi-gene phylogenetics and phylogenomics.</title>
        <authorList>
            <person name="Vandepol N."/>
            <person name="Liber J."/>
            <person name="Desiro A."/>
            <person name="Na H."/>
            <person name="Kennedy M."/>
            <person name="Barry K."/>
            <person name="Grigoriev I.V."/>
            <person name="Miller A.N."/>
            <person name="O'Donnell K."/>
            <person name="Stajich J.E."/>
            <person name="Bonito G."/>
        </authorList>
    </citation>
    <scope>NUCLEOTIDE SEQUENCE</scope>
    <source>
        <strain evidence="8">NVP60</strain>
    </source>
</reference>
<keyword evidence="9" id="KW-1185">Reference proteome</keyword>
<feature type="compositionally biased region" description="Low complexity" evidence="5">
    <location>
        <begin position="683"/>
        <end position="694"/>
    </location>
</feature>
<dbReference type="Pfam" id="PF00916">
    <property type="entry name" value="Sulfate_transp"/>
    <property type="match status" value="1"/>
</dbReference>
<feature type="transmembrane region" description="Helical" evidence="6">
    <location>
        <begin position="359"/>
        <end position="382"/>
    </location>
</feature>
<name>A0A9P6R400_9FUNG</name>
<evidence type="ECO:0000256" key="5">
    <source>
        <dbReference type="SAM" id="MobiDB-lite"/>
    </source>
</evidence>
<evidence type="ECO:0000256" key="4">
    <source>
        <dbReference type="ARBA" id="ARBA00023136"/>
    </source>
</evidence>
<dbReference type="PROSITE" id="PS50801">
    <property type="entry name" value="STAS"/>
    <property type="match status" value="1"/>
</dbReference>
<feature type="transmembrane region" description="Helical" evidence="6">
    <location>
        <begin position="195"/>
        <end position="212"/>
    </location>
</feature>
<feature type="transmembrane region" description="Helical" evidence="6">
    <location>
        <begin position="421"/>
        <end position="448"/>
    </location>
</feature>
<evidence type="ECO:0000313" key="8">
    <source>
        <dbReference type="EMBL" id="KAG0310612.1"/>
    </source>
</evidence>
<keyword evidence="4 6" id="KW-0472">Membrane</keyword>
<feature type="compositionally biased region" description="Low complexity" evidence="5">
    <location>
        <begin position="642"/>
        <end position="654"/>
    </location>
</feature>
<feature type="compositionally biased region" description="Basic and acidic residues" evidence="5">
    <location>
        <begin position="661"/>
        <end position="679"/>
    </location>
</feature>
<keyword evidence="3 6" id="KW-1133">Transmembrane helix</keyword>
<dbReference type="SUPFAM" id="SSF52091">
    <property type="entry name" value="SpoIIaa-like"/>
    <property type="match status" value="1"/>
</dbReference>
<sequence>MADQQLRDFGRNVGSWFKAFPKNFPRYVTERLPIIKWLPRYQRGWAVRDIIAGVTVGLIVVPQGMSYAKVAGLPVQHGLYSAYIGAIFYCFMGTSKDLTIGPTAVISLVTGELVADLAGKMTPPEVAAMSCLIVGVFTMLLGVLRLGIILDFFPTTVLVGYTTGAAATIVIQQIPKWLGVPNINNRAPTLSWLDLVFGLVSIFILLAVGLAVDRWGRGRFSIQLIKISRFFFVTVLATALSYAVNKDPSYDSKDQPIYRLSILKKVPSGLPPPAAATLPSGLVSEVAPKLAAIALATILEHIAIGKAFARRNRYQIDSNQELLTLGLANVTASFFGAYAVTGSFSRSAVKFQCGVKTPFAGFITGALVLLAIFFLTPLFFYIPDAALSAVIMVAVSTLISPPSVFYQFFKINLWDFLSSQVALWVTIFVSVESGIAAGVGFSLVVLLFRVARPNFHVLRQLKNRPDVFIDASVDSTLDTIPAPHGILVFRIEESTTFPNTETFKTWVIDETYKYTRFGGKVKSITERQWSDDLEVHIRGLRRIAHGAESNITDDDLPRLRAVVLDFSAVNNIDSTGLQGLFDLREILKDYAGVADYPAYFFELHFVGIQANVLRILELSGITRPVAPIALQKVQVLEHDDGSNSNSASPLSRSNTNQNGEIRLHDVDSDAGSDIRKADDDQCSSTKGGSASTGGFKVESNKEHPAPGDIGVAALSVNGLGSSPFLKEEGLVHLTVRDAIDSILVRSSQWEGGASVDEEERPSSLGKTDVHYV</sequence>
<evidence type="ECO:0000259" key="7">
    <source>
        <dbReference type="PROSITE" id="PS50801"/>
    </source>
</evidence>
<evidence type="ECO:0000256" key="1">
    <source>
        <dbReference type="ARBA" id="ARBA00004141"/>
    </source>
</evidence>
<feature type="transmembrane region" description="Helical" evidence="6">
    <location>
        <begin position="45"/>
        <end position="65"/>
    </location>
</feature>
<accession>A0A9P6R400</accession>
<feature type="transmembrane region" description="Helical" evidence="6">
    <location>
        <begin position="389"/>
        <end position="409"/>
    </location>
</feature>
<feature type="domain" description="STAS" evidence="7">
    <location>
        <begin position="485"/>
        <end position="621"/>
    </location>
</feature>
<dbReference type="InterPro" id="IPR036513">
    <property type="entry name" value="STAS_dom_sf"/>
</dbReference>
<dbReference type="InterPro" id="IPR001902">
    <property type="entry name" value="SLC26A/SulP_fam"/>
</dbReference>
<dbReference type="InterPro" id="IPR002645">
    <property type="entry name" value="STAS_dom"/>
</dbReference>
<dbReference type="Gene3D" id="3.30.750.24">
    <property type="entry name" value="STAS domain"/>
    <property type="match status" value="1"/>
</dbReference>
<evidence type="ECO:0000256" key="2">
    <source>
        <dbReference type="ARBA" id="ARBA00022692"/>
    </source>
</evidence>
<feature type="transmembrane region" description="Helical" evidence="6">
    <location>
        <begin position="224"/>
        <end position="244"/>
    </location>
</feature>
<evidence type="ECO:0000313" key="9">
    <source>
        <dbReference type="Proteomes" id="UP000823405"/>
    </source>
</evidence>
<dbReference type="InterPro" id="IPR011547">
    <property type="entry name" value="SLC26A/SulP_dom"/>
</dbReference>
<feature type="transmembrane region" description="Helical" evidence="6">
    <location>
        <begin position="127"/>
        <end position="148"/>
    </location>
</feature>
<keyword evidence="2 6" id="KW-0812">Transmembrane</keyword>
<feature type="transmembrane region" description="Helical" evidence="6">
    <location>
        <begin position="321"/>
        <end position="339"/>
    </location>
</feature>
<dbReference type="AlphaFoldDB" id="A0A9P6R400"/>
<dbReference type="PANTHER" id="PTHR11814">
    <property type="entry name" value="SULFATE TRANSPORTER"/>
    <property type="match status" value="1"/>
</dbReference>
<feature type="region of interest" description="Disordered" evidence="5">
    <location>
        <begin position="639"/>
        <end position="703"/>
    </location>
</feature>
<protein>
    <recommendedName>
        <fullName evidence="7">STAS domain-containing protein</fullName>
    </recommendedName>
</protein>
<feature type="region of interest" description="Disordered" evidence="5">
    <location>
        <begin position="746"/>
        <end position="772"/>
    </location>
</feature>
<gene>
    <name evidence="8" type="ORF">BGZ97_012450</name>
</gene>
<comment type="subcellular location">
    <subcellularLocation>
        <location evidence="1">Membrane</location>
        <topology evidence="1">Multi-pass membrane protein</topology>
    </subcellularLocation>
</comment>
<dbReference type="GO" id="GO:0055085">
    <property type="term" value="P:transmembrane transport"/>
    <property type="evidence" value="ECO:0007669"/>
    <property type="project" value="InterPro"/>
</dbReference>
<comment type="caution">
    <text evidence="8">The sequence shown here is derived from an EMBL/GenBank/DDBJ whole genome shotgun (WGS) entry which is preliminary data.</text>
</comment>
<feature type="transmembrane region" description="Helical" evidence="6">
    <location>
        <begin position="290"/>
        <end position="309"/>
    </location>
</feature>
<proteinExistence type="predicted"/>
<dbReference type="CDD" id="cd07042">
    <property type="entry name" value="STAS_SulP_like_sulfate_transporter"/>
    <property type="match status" value="1"/>
</dbReference>
<evidence type="ECO:0000256" key="3">
    <source>
        <dbReference type="ARBA" id="ARBA00022989"/>
    </source>
</evidence>
<evidence type="ECO:0000256" key="6">
    <source>
        <dbReference type="SAM" id="Phobius"/>
    </source>
</evidence>